<proteinExistence type="predicted"/>
<keyword evidence="5" id="KW-1185">Reference proteome</keyword>
<dbReference type="SUPFAM" id="SSF51294">
    <property type="entry name" value="Hedgehog/intein (Hint) domain"/>
    <property type="match status" value="1"/>
</dbReference>
<evidence type="ECO:0000313" key="4">
    <source>
        <dbReference type="EMBL" id="CAL8068588.1"/>
    </source>
</evidence>
<dbReference type="InterPro" id="IPR027417">
    <property type="entry name" value="P-loop_NTPase"/>
</dbReference>
<dbReference type="Gene3D" id="2.170.16.10">
    <property type="entry name" value="Hedgehog/Intein (Hint) domain"/>
    <property type="match status" value="1"/>
</dbReference>
<dbReference type="EMBL" id="CAXLJM020000001">
    <property type="protein sequence ID" value="CAL8068588.1"/>
    <property type="molecule type" value="Genomic_DNA"/>
</dbReference>
<organism evidence="4 5">
    <name type="scientific">Orchesella dallaii</name>
    <dbReference type="NCBI Taxonomy" id="48710"/>
    <lineage>
        <taxon>Eukaryota</taxon>
        <taxon>Metazoa</taxon>
        <taxon>Ecdysozoa</taxon>
        <taxon>Arthropoda</taxon>
        <taxon>Hexapoda</taxon>
        <taxon>Collembola</taxon>
        <taxon>Entomobryomorpha</taxon>
        <taxon>Entomobryoidea</taxon>
        <taxon>Orchesellidae</taxon>
        <taxon>Orchesellinae</taxon>
        <taxon>Orchesella</taxon>
    </lineage>
</organism>
<sequence length="1420" mass="162329">MSRVKIKPWLFRVQIVIILLCWISISYSFQYPYNIKKCGDLFSQDGFLGLKRELMDQLPYHNLPDIYQDSNGWDTISSIKVESGCSMSLCNDTYLDGKCESLPAGSYGSSQLSLNIGFPIASVYCSCQRECNCSDVFVNMPSCARAYLQGGCKTCNASYIDLRNATVEIAQEFVGKVEAFRLRKGCKLKLYSETDFDGTVETITSEIFEDFNGEFRSFQCECNSSEFVPRVRPARPSTLPPLVDIPNSVKEIKAMLHDPKYLDHIGLKAAIKSRRNKRSSKNAYILLLGTIGSGKTCTMNLLFDNPYITKSGDNVSTTTDILEFRMPIPIDELGLKNTDLRVIDTPGLGDTRGPQQDAKFLATLDNFLSTHEELNDLKPNAILVFHNFNDNRFAGENNSFIKMLRGIDSFRERLTDDNFSNVIHVLTHYSSVSGRIRRRPTERINAFRKVIQEYTTFPRPTIITVAENKGTEESLPMINGYFRLANNEYYPRNLFDQLEFITNNGADPIGQGVFRSAFRDSKEINVTKTTYKLTSNEGDMVQSYLRTVSNTYLDINKTEVSELLQQVWDNEMSEELKAEFTNALQYLQNALHMKHINSKNDVPKTTTEILKLLTALRRDLATRTLLDKAFGIKPPNFPQIPIAGYCYNKFTDAPLPETPFQMEELHESDIGFMLPNFLTCKLEQSSTENFIFVEDQPSYVRERWRRIGIEDQVSPTLFNGAPKPGYNIKTTAFQNGSSLLSAQRTFKRFQFVVNERPMLKQEFVDSVKALPNFNENDNETVTKWNDFFKTYGTHVVKSIDGGGAIEIQLRNNGSMNKEVSRALFSLISFTEDMAFFMGDNETSEEANRTLCKSEINHTLLFSGGSPQYQTKDFINLSLEDSADMMSKWQNSLKYSPTLLTSEIELIPISRVARKIGSNYEQEIQRVANIIYNSTLKYVPKSNPVGTRTTPDRTTPIHVIVGQTPVQAISERAPAVPPLPREETMFMTEFFMDMQKSNQRLQETMRNLRMTEMEHALQRDKLEREKLQWEKEKVRMLSDVEHVTLSNIEDERREVAAWRIRLAQLMMQRVDAEKQRQWMGVLNEQQAAESAKSQDLMRAILSRPQSRGGSCLKAGTMIQMADGMQKPVELLKAGDIVVDKDLMPTSVLGVAHEFLLDQIFYGFDNSSFFFTNNHLFVGPKVVNSESENFTLFVKSTEYLYNNNPLLRYINVRSMPENGSFTLFHMENLSNKKIISEKTVTVTEDPNVYTLDTPVYFIQVNSSTGTYVANGYVCRHETPPFELWPNTMSILFRLVKTNAFDKISLFPYNIETEIYLLNSIKSTTAKVNQFFENREWSNSGNESNYEIMTFEDVDVDECIVKIYNNPTLSNAGIRFYATVGQVIAMYLDEETEQKIDSAIVGKIQHELYQILFQEIENYSVRE</sequence>
<dbReference type="Gene3D" id="3.40.50.300">
    <property type="entry name" value="P-loop containing nucleotide triphosphate hydrolases"/>
    <property type="match status" value="1"/>
</dbReference>
<dbReference type="Proteomes" id="UP001642540">
    <property type="component" value="Unassembled WGS sequence"/>
</dbReference>
<dbReference type="SMART" id="SM00457">
    <property type="entry name" value="MACPF"/>
    <property type="match status" value="1"/>
</dbReference>
<evidence type="ECO:0000256" key="2">
    <source>
        <dbReference type="SAM" id="Phobius"/>
    </source>
</evidence>
<evidence type="ECO:0000256" key="1">
    <source>
        <dbReference type="SAM" id="Coils"/>
    </source>
</evidence>
<accession>A0ABP1PIG7</accession>
<protein>
    <recommendedName>
        <fullName evidence="3">MACPF domain-containing protein</fullName>
    </recommendedName>
</protein>
<comment type="caution">
    <text evidence="4">The sequence shown here is derived from an EMBL/GenBank/DDBJ whole genome shotgun (WGS) entry which is preliminary data.</text>
</comment>
<feature type="coiled-coil region" evidence="1">
    <location>
        <begin position="990"/>
        <end position="1067"/>
    </location>
</feature>
<gene>
    <name evidence="4" type="ORF">ODALV1_LOCUS366</name>
</gene>
<dbReference type="PROSITE" id="PS51412">
    <property type="entry name" value="MACPF_2"/>
    <property type="match status" value="1"/>
</dbReference>
<evidence type="ECO:0000259" key="3">
    <source>
        <dbReference type="PROSITE" id="PS51412"/>
    </source>
</evidence>
<feature type="transmembrane region" description="Helical" evidence="2">
    <location>
        <begin position="9"/>
        <end position="29"/>
    </location>
</feature>
<evidence type="ECO:0000313" key="5">
    <source>
        <dbReference type="Proteomes" id="UP001642540"/>
    </source>
</evidence>
<keyword evidence="2" id="KW-0472">Membrane</keyword>
<keyword evidence="2" id="KW-1133">Transmembrane helix</keyword>
<name>A0ABP1PIG7_9HEXA</name>
<reference evidence="4 5" key="1">
    <citation type="submission" date="2024-08" db="EMBL/GenBank/DDBJ databases">
        <authorList>
            <person name="Cucini C."/>
            <person name="Frati F."/>
        </authorList>
    </citation>
    <scope>NUCLEOTIDE SEQUENCE [LARGE SCALE GENOMIC DNA]</scope>
</reference>
<dbReference type="InterPro" id="IPR036844">
    <property type="entry name" value="Hint_dom_sf"/>
</dbReference>
<dbReference type="InterPro" id="IPR020864">
    <property type="entry name" value="MACPF"/>
</dbReference>
<keyword evidence="1" id="KW-0175">Coiled coil</keyword>
<keyword evidence="2" id="KW-0812">Transmembrane</keyword>
<feature type="domain" description="MACPF" evidence="3">
    <location>
        <begin position="598"/>
        <end position="941"/>
    </location>
</feature>
<dbReference type="Pfam" id="PF01823">
    <property type="entry name" value="MACPF"/>
    <property type="match status" value="1"/>
</dbReference>
<dbReference type="SUPFAM" id="SSF52540">
    <property type="entry name" value="P-loop containing nucleoside triphosphate hydrolases"/>
    <property type="match status" value="1"/>
</dbReference>